<feature type="binding site" evidence="8">
    <location>
        <position position="211"/>
    </location>
    <ligand>
        <name>Zn(2+)</name>
        <dbReference type="ChEBI" id="CHEBI:29105"/>
        <label>2</label>
        <note>catalytic</note>
    </ligand>
</feature>
<comment type="subunit">
    <text evidence="1 8">Homodimer.</text>
</comment>
<dbReference type="GO" id="GO:0042781">
    <property type="term" value="F:3'-tRNA processing endoribonuclease activity"/>
    <property type="evidence" value="ECO:0007669"/>
    <property type="project" value="UniProtKB-EC"/>
</dbReference>
<dbReference type="NCBIfam" id="NF000801">
    <property type="entry name" value="PRK00055.1-3"/>
    <property type="match status" value="1"/>
</dbReference>
<comment type="cofactor">
    <cofactor evidence="8">
        <name>Zn(2+)</name>
        <dbReference type="ChEBI" id="CHEBI:29105"/>
    </cofactor>
    <text evidence="8">Binds 2 Zn(2+) ions.</text>
</comment>
<proteinExistence type="inferred from homology"/>
<comment type="function">
    <text evidence="8">Zinc phosphodiesterase, which displays some tRNA 3'-processing endonuclease activity. Probably involved in tRNA maturation, by removing a 3'-trailer from precursor tRNA.</text>
</comment>
<keyword evidence="10" id="KW-1185">Reference proteome</keyword>
<feature type="active site" description="Proton acceptor" evidence="8">
    <location>
        <position position="64"/>
    </location>
</feature>
<evidence type="ECO:0000256" key="4">
    <source>
        <dbReference type="ARBA" id="ARBA00022723"/>
    </source>
</evidence>
<evidence type="ECO:0000256" key="7">
    <source>
        <dbReference type="ARBA" id="ARBA00022833"/>
    </source>
</evidence>
<evidence type="ECO:0000256" key="5">
    <source>
        <dbReference type="ARBA" id="ARBA00022759"/>
    </source>
</evidence>
<feature type="binding site" evidence="8">
    <location>
        <position position="269"/>
    </location>
    <ligand>
        <name>Zn(2+)</name>
        <dbReference type="ChEBI" id="CHEBI:29105"/>
        <label>2</label>
        <note>catalytic</note>
    </ligand>
</feature>
<protein>
    <recommendedName>
        <fullName evidence="8">Ribonuclease Z</fullName>
        <shortName evidence="8">RNase Z</shortName>
        <ecNumber evidence="8">3.1.26.11</ecNumber>
    </recommendedName>
    <alternativeName>
        <fullName evidence="8">tRNA 3 endonuclease</fullName>
    </alternativeName>
    <alternativeName>
        <fullName evidence="8">tRNase Z</fullName>
    </alternativeName>
</protein>
<keyword evidence="7 8" id="KW-0862">Zinc</keyword>
<feature type="binding site" evidence="8">
    <location>
        <position position="60"/>
    </location>
    <ligand>
        <name>Zn(2+)</name>
        <dbReference type="ChEBI" id="CHEBI:29105"/>
        <label>1</label>
        <note>catalytic</note>
    </ligand>
</feature>
<comment type="catalytic activity">
    <reaction evidence="8">
        <text>Endonucleolytic cleavage of RNA, removing extra 3' nucleotides from tRNA precursor, generating 3' termini of tRNAs. A 3'-hydroxy group is left at the tRNA terminus and a 5'-phosphoryl group is left at the trailer molecule.</text>
        <dbReference type="EC" id="3.1.26.11"/>
    </reaction>
</comment>
<reference evidence="9 10" key="1">
    <citation type="submission" date="2023-09" db="EMBL/GenBank/DDBJ databases">
        <authorList>
            <person name="Rey-Velasco X."/>
        </authorList>
    </citation>
    <scope>NUCLEOTIDE SEQUENCE [LARGE SCALE GENOMIC DNA]</scope>
    <source>
        <strain evidence="9 10">P050</strain>
    </source>
</reference>
<dbReference type="Gene3D" id="3.60.15.10">
    <property type="entry name" value="Ribonuclease Z/Hydroxyacylglutathione hydrolase-like"/>
    <property type="match status" value="1"/>
</dbReference>
<keyword evidence="6 8" id="KW-0378">Hydrolase</keyword>
<accession>A0ABU2Y5U5</accession>
<dbReference type="InterPro" id="IPR036866">
    <property type="entry name" value="RibonucZ/Hydroxyglut_hydro"/>
</dbReference>
<dbReference type="Proteomes" id="UP001252186">
    <property type="component" value="Unassembled WGS sequence"/>
</dbReference>
<dbReference type="PANTHER" id="PTHR46018">
    <property type="entry name" value="ZINC PHOSPHODIESTERASE ELAC PROTEIN 1"/>
    <property type="match status" value="1"/>
</dbReference>
<keyword evidence="4 8" id="KW-0479">Metal-binding</keyword>
<feature type="binding site" evidence="8">
    <location>
        <position position="140"/>
    </location>
    <ligand>
        <name>Zn(2+)</name>
        <dbReference type="ChEBI" id="CHEBI:29105"/>
        <label>1</label>
        <note>catalytic</note>
    </ligand>
</feature>
<dbReference type="RefSeq" id="WP_311592299.1">
    <property type="nucleotide sequence ID" value="NZ_JAVRHV010000001.1"/>
</dbReference>
<organism evidence="9 10">
    <name type="scientific">Urechidicola vernalis</name>
    <dbReference type="NCBI Taxonomy" id="3075600"/>
    <lineage>
        <taxon>Bacteria</taxon>
        <taxon>Pseudomonadati</taxon>
        <taxon>Bacteroidota</taxon>
        <taxon>Flavobacteriia</taxon>
        <taxon>Flavobacteriales</taxon>
        <taxon>Flavobacteriaceae</taxon>
        <taxon>Urechidicola</taxon>
    </lineage>
</organism>
<dbReference type="HAMAP" id="MF_01818">
    <property type="entry name" value="RNase_Z_BN"/>
    <property type="match status" value="1"/>
</dbReference>
<evidence type="ECO:0000313" key="9">
    <source>
        <dbReference type="EMBL" id="MDT0552433.1"/>
    </source>
</evidence>
<feature type="binding site" evidence="8">
    <location>
        <position position="62"/>
    </location>
    <ligand>
        <name>Zn(2+)</name>
        <dbReference type="ChEBI" id="CHEBI:29105"/>
        <label>1</label>
        <note>catalytic</note>
    </ligand>
</feature>
<feature type="binding site" evidence="8">
    <location>
        <position position="64"/>
    </location>
    <ligand>
        <name>Zn(2+)</name>
        <dbReference type="ChEBI" id="CHEBI:29105"/>
        <label>2</label>
        <note>catalytic</note>
    </ligand>
</feature>
<dbReference type="EMBL" id="JAVRHV010000001">
    <property type="protein sequence ID" value="MDT0552433.1"/>
    <property type="molecule type" value="Genomic_DNA"/>
</dbReference>
<evidence type="ECO:0000256" key="6">
    <source>
        <dbReference type="ARBA" id="ARBA00022801"/>
    </source>
</evidence>
<evidence type="ECO:0000256" key="1">
    <source>
        <dbReference type="ARBA" id="ARBA00011738"/>
    </source>
</evidence>
<feature type="binding site" evidence="8">
    <location>
        <position position="65"/>
    </location>
    <ligand>
        <name>Zn(2+)</name>
        <dbReference type="ChEBI" id="CHEBI:29105"/>
        <label>2</label>
        <note>catalytic</note>
    </ligand>
</feature>
<keyword evidence="5 8" id="KW-0255">Endonuclease</keyword>
<gene>
    <name evidence="8" type="primary">rnz</name>
    <name evidence="9" type="ORF">RM519_04160</name>
</gene>
<dbReference type="PANTHER" id="PTHR46018:SF2">
    <property type="entry name" value="ZINC PHOSPHODIESTERASE ELAC PROTEIN 1"/>
    <property type="match status" value="1"/>
</dbReference>
<dbReference type="Pfam" id="PF23023">
    <property type="entry name" value="Anti-Pycsar_Apyc1"/>
    <property type="match status" value="1"/>
</dbReference>
<evidence type="ECO:0000256" key="8">
    <source>
        <dbReference type="HAMAP-Rule" id="MF_01818"/>
    </source>
</evidence>
<feature type="binding site" evidence="8">
    <location>
        <position position="211"/>
    </location>
    <ligand>
        <name>Zn(2+)</name>
        <dbReference type="ChEBI" id="CHEBI:29105"/>
        <label>1</label>
        <note>catalytic</note>
    </ligand>
</feature>
<comment type="caution">
    <text evidence="9">The sequence shown here is derived from an EMBL/GenBank/DDBJ whole genome shotgun (WGS) entry which is preliminary data.</text>
</comment>
<keyword evidence="3 8" id="KW-0540">Nuclease</keyword>
<evidence type="ECO:0000313" key="10">
    <source>
        <dbReference type="Proteomes" id="UP001252186"/>
    </source>
</evidence>
<dbReference type="InterPro" id="IPR013471">
    <property type="entry name" value="RNase_Z/BN"/>
</dbReference>
<evidence type="ECO:0000256" key="2">
    <source>
        <dbReference type="ARBA" id="ARBA00022694"/>
    </source>
</evidence>
<dbReference type="SUPFAM" id="SSF56281">
    <property type="entry name" value="Metallo-hydrolase/oxidoreductase"/>
    <property type="match status" value="1"/>
</dbReference>
<dbReference type="CDD" id="cd07717">
    <property type="entry name" value="RNaseZ_ZiPD-like_MBL-fold"/>
    <property type="match status" value="1"/>
</dbReference>
<dbReference type="NCBIfam" id="TIGR02651">
    <property type="entry name" value="RNase_Z"/>
    <property type="match status" value="1"/>
</dbReference>
<comment type="similarity">
    <text evidence="8">Belongs to the RNase Z family.</text>
</comment>
<name>A0ABU2Y5U5_9FLAO</name>
<dbReference type="EC" id="3.1.26.11" evidence="8"/>
<evidence type="ECO:0000256" key="3">
    <source>
        <dbReference type="ARBA" id="ARBA00022722"/>
    </source>
</evidence>
<sequence length="303" mass="34668">MKLTILGCHSATPKTTTHPTAQILEIKNHSFLIDCGEGTQVQMRKYKVKFSKIKRIFISHLHGDHVFGLIGLISTFRLLNRETELTVYGPKGIKELIVTQLRLSESFAGYPIKFHELSTKKSELIFEDKKVAVYTIPLKHRIYTNGFLFKEKLGERKLNMTEISKYAEIEICDYQNLKNGKDYKLGNGEIIQNKNLTSDPNKPLSYAFCSDTMYHEPIVPIIQEVDLLYHEATFLKDKEDLALKTKHSTAQQAAMIAKKANVAKLILGHFSNRYKDLNEFKIEATKEFINTYLAEEGKTFSIG</sequence>
<keyword evidence="2 8" id="KW-0819">tRNA processing</keyword>